<dbReference type="PANTHER" id="PTHR46913">
    <property type="entry name" value="RING-H2 FINGER PROTEIN ATL16"/>
    <property type="match status" value="1"/>
</dbReference>
<keyword evidence="7" id="KW-0479">Metal-binding</keyword>
<dbReference type="InterPro" id="IPR044600">
    <property type="entry name" value="ATL1/ATL16-like"/>
</dbReference>
<name>A0A118JZH5_CYNCS</name>
<evidence type="ECO:0000256" key="16">
    <source>
        <dbReference type="SAM" id="Phobius"/>
    </source>
</evidence>
<comment type="catalytic activity">
    <reaction evidence="1">
        <text>S-ubiquitinyl-[E2 ubiquitin-conjugating enzyme]-L-cysteine + [acceptor protein]-L-lysine = [E2 ubiquitin-conjugating enzyme]-L-cysteine + N(6)-ubiquitinyl-[acceptor protein]-L-lysine.</text>
        <dbReference type="EC" id="2.3.2.27"/>
    </reaction>
</comment>
<dbReference type="GO" id="GO:0061630">
    <property type="term" value="F:ubiquitin protein ligase activity"/>
    <property type="evidence" value="ECO:0007669"/>
    <property type="project" value="UniProtKB-EC"/>
</dbReference>
<evidence type="ECO:0000256" key="3">
    <source>
        <dbReference type="ARBA" id="ARBA00004906"/>
    </source>
</evidence>
<sequence length="205" mass="22930">MACSANETSSSSSRSGATESSTSCWNWRKALSAEVKLFRGFAFAFTIVFTLLLLLSFYLFYLRIRRLQRRTPHWSASSSAINVVSTEQAELGLKKELREMLPVIVFKESFSVTDTLCSVCLGDYEAEDRLQQIPACKHAFHVECIDHWLSSHTTCPLCRLSLLASSPTEPETTNEIISTNMENTTETSPQIQNCGQSSTNPELTQ</sequence>
<comment type="caution">
    <text evidence="18">The sequence shown here is derived from an EMBL/GenBank/DDBJ whole genome shotgun (WGS) entry which is preliminary data.</text>
</comment>
<evidence type="ECO:0000256" key="13">
    <source>
        <dbReference type="ARBA" id="ARBA00024209"/>
    </source>
</evidence>
<keyword evidence="5" id="KW-0808">Transferase</keyword>
<keyword evidence="11 16" id="KW-1133">Transmembrane helix</keyword>
<gene>
    <name evidence="18" type="ORF">Ccrd_022273</name>
</gene>
<evidence type="ECO:0000313" key="19">
    <source>
        <dbReference type="Proteomes" id="UP000243975"/>
    </source>
</evidence>
<evidence type="ECO:0000256" key="9">
    <source>
        <dbReference type="ARBA" id="ARBA00022786"/>
    </source>
</evidence>
<evidence type="ECO:0000256" key="15">
    <source>
        <dbReference type="SAM" id="MobiDB-lite"/>
    </source>
</evidence>
<keyword evidence="8 14" id="KW-0863">Zinc-finger</keyword>
<evidence type="ECO:0000256" key="7">
    <source>
        <dbReference type="ARBA" id="ARBA00022723"/>
    </source>
</evidence>
<evidence type="ECO:0000256" key="14">
    <source>
        <dbReference type="PROSITE-ProRule" id="PRU00175"/>
    </source>
</evidence>
<evidence type="ECO:0000256" key="1">
    <source>
        <dbReference type="ARBA" id="ARBA00000900"/>
    </source>
</evidence>
<dbReference type="Gene3D" id="3.30.40.10">
    <property type="entry name" value="Zinc/RING finger domain, C3HC4 (zinc finger)"/>
    <property type="match status" value="1"/>
</dbReference>
<proteinExistence type="inferred from homology"/>
<dbReference type="InterPro" id="IPR013083">
    <property type="entry name" value="Znf_RING/FYVE/PHD"/>
</dbReference>
<keyword evidence="6 16" id="KW-0812">Transmembrane</keyword>
<dbReference type="PANTHER" id="PTHR46913:SF23">
    <property type="entry name" value="E3 UBIQUITIN-PROTEIN LIGASE RHA4A-RELATED"/>
    <property type="match status" value="1"/>
</dbReference>
<dbReference type="AlphaFoldDB" id="A0A118JZH5"/>
<evidence type="ECO:0000256" key="2">
    <source>
        <dbReference type="ARBA" id="ARBA00004167"/>
    </source>
</evidence>
<dbReference type="Proteomes" id="UP000243975">
    <property type="component" value="Unassembled WGS sequence"/>
</dbReference>
<dbReference type="Pfam" id="PF13639">
    <property type="entry name" value="zf-RING_2"/>
    <property type="match status" value="1"/>
</dbReference>
<organism evidence="18 19">
    <name type="scientific">Cynara cardunculus var. scolymus</name>
    <name type="common">Globe artichoke</name>
    <name type="synonym">Cynara scolymus</name>
    <dbReference type="NCBI Taxonomy" id="59895"/>
    <lineage>
        <taxon>Eukaryota</taxon>
        <taxon>Viridiplantae</taxon>
        <taxon>Streptophyta</taxon>
        <taxon>Embryophyta</taxon>
        <taxon>Tracheophyta</taxon>
        <taxon>Spermatophyta</taxon>
        <taxon>Magnoliopsida</taxon>
        <taxon>eudicotyledons</taxon>
        <taxon>Gunneridae</taxon>
        <taxon>Pentapetalae</taxon>
        <taxon>asterids</taxon>
        <taxon>campanulids</taxon>
        <taxon>Asterales</taxon>
        <taxon>Asteraceae</taxon>
        <taxon>Carduoideae</taxon>
        <taxon>Cardueae</taxon>
        <taxon>Carduinae</taxon>
        <taxon>Cynara</taxon>
    </lineage>
</organism>
<dbReference type="Gramene" id="KVH99492">
    <property type="protein sequence ID" value="KVH99492"/>
    <property type="gene ID" value="Ccrd_022273"/>
</dbReference>
<feature type="transmembrane region" description="Helical" evidence="16">
    <location>
        <begin position="41"/>
        <end position="61"/>
    </location>
</feature>
<feature type="domain" description="RING-type" evidence="17">
    <location>
        <begin position="117"/>
        <end position="159"/>
    </location>
</feature>
<keyword evidence="10" id="KW-0862">Zinc</keyword>
<dbReference type="OrthoDB" id="8062037at2759"/>
<keyword evidence="19" id="KW-1185">Reference proteome</keyword>
<accession>A0A118JZH5</accession>
<evidence type="ECO:0000259" key="17">
    <source>
        <dbReference type="PROSITE" id="PS50089"/>
    </source>
</evidence>
<feature type="region of interest" description="Disordered" evidence="15">
    <location>
        <begin position="182"/>
        <end position="205"/>
    </location>
</feature>
<protein>
    <recommendedName>
        <fullName evidence="4">RING-type E3 ubiquitin transferase</fullName>
        <ecNumber evidence="4">2.3.2.27</ecNumber>
    </recommendedName>
</protein>
<dbReference type="OMA" id="RAFIFCV"/>
<evidence type="ECO:0000256" key="5">
    <source>
        <dbReference type="ARBA" id="ARBA00022679"/>
    </source>
</evidence>
<keyword evidence="12 16" id="KW-0472">Membrane</keyword>
<dbReference type="EMBL" id="LEKV01003490">
    <property type="protein sequence ID" value="KVH99492.1"/>
    <property type="molecule type" value="Genomic_DNA"/>
</dbReference>
<evidence type="ECO:0000313" key="18">
    <source>
        <dbReference type="EMBL" id="KVH99492.1"/>
    </source>
</evidence>
<reference evidence="18 19" key="1">
    <citation type="journal article" date="2016" name="Sci. Rep.">
        <title>The genome sequence of the outbreeding globe artichoke constructed de novo incorporating a phase-aware low-pass sequencing strategy of F1 progeny.</title>
        <authorList>
            <person name="Scaglione D."/>
            <person name="Reyes-Chin-Wo S."/>
            <person name="Acquadro A."/>
            <person name="Froenicke L."/>
            <person name="Portis E."/>
            <person name="Beitel C."/>
            <person name="Tirone M."/>
            <person name="Mauro R."/>
            <person name="Lo Monaco A."/>
            <person name="Mauromicale G."/>
            <person name="Faccioli P."/>
            <person name="Cattivelli L."/>
            <person name="Rieseberg L."/>
            <person name="Michelmore R."/>
            <person name="Lanteri S."/>
        </authorList>
    </citation>
    <scope>NUCLEOTIDE SEQUENCE [LARGE SCALE GENOMIC DNA]</scope>
    <source>
        <strain evidence="18">2C</strain>
    </source>
</reference>
<keyword evidence="9" id="KW-0833">Ubl conjugation pathway</keyword>
<dbReference type="FunFam" id="3.30.40.10:FF:000503">
    <property type="entry name" value="RING-H2 finger protein ATL7"/>
    <property type="match status" value="1"/>
</dbReference>
<evidence type="ECO:0000256" key="11">
    <source>
        <dbReference type="ARBA" id="ARBA00022989"/>
    </source>
</evidence>
<dbReference type="GO" id="GO:0016567">
    <property type="term" value="P:protein ubiquitination"/>
    <property type="evidence" value="ECO:0007669"/>
    <property type="project" value="InterPro"/>
</dbReference>
<dbReference type="SUPFAM" id="SSF57850">
    <property type="entry name" value="RING/U-box"/>
    <property type="match status" value="1"/>
</dbReference>
<evidence type="ECO:0000256" key="8">
    <source>
        <dbReference type="ARBA" id="ARBA00022771"/>
    </source>
</evidence>
<comment type="subcellular location">
    <subcellularLocation>
        <location evidence="2">Membrane</location>
        <topology evidence="2">Single-pass membrane protein</topology>
    </subcellularLocation>
</comment>
<evidence type="ECO:0000256" key="12">
    <source>
        <dbReference type="ARBA" id="ARBA00023136"/>
    </source>
</evidence>
<dbReference type="PROSITE" id="PS50089">
    <property type="entry name" value="ZF_RING_2"/>
    <property type="match status" value="1"/>
</dbReference>
<feature type="region of interest" description="Disordered" evidence="15">
    <location>
        <begin position="1"/>
        <end position="20"/>
    </location>
</feature>
<dbReference type="STRING" id="59895.A0A118JZH5"/>
<dbReference type="EC" id="2.3.2.27" evidence="4"/>
<dbReference type="InterPro" id="IPR001841">
    <property type="entry name" value="Znf_RING"/>
</dbReference>
<comment type="pathway">
    <text evidence="3">Protein modification; protein ubiquitination.</text>
</comment>
<evidence type="ECO:0000256" key="10">
    <source>
        <dbReference type="ARBA" id="ARBA00022833"/>
    </source>
</evidence>
<dbReference type="SMART" id="SM00184">
    <property type="entry name" value="RING"/>
    <property type="match status" value="1"/>
</dbReference>
<dbReference type="CDD" id="cd16461">
    <property type="entry name" value="RING-H2_EL5-like"/>
    <property type="match status" value="1"/>
</dbReference>
<comment type="similarity">
    <text evidence="13">Belongs to the RING-type zinc finger family. ATL subfamily.</text>
</comment>
<evidence type="ECO:0000256" key="6">
    <source>
        <dbReference type="ARBA" id="ARBA00022692"/>
    </source>
</evidence>
<dbReference type="GO" id="GO:0016020">
    <property type="term" value="C:membrane"/>
    <property type="evidence" value="ECO:0007669"/>
    <property type="project" value="UniProtKB-SubCell"/>
</dbReference>
<evidence type="ECO:0000256" key="4">
    <source>
        <dbReference type="ARBA" id="ARBA00012483"/>
    </source>
</evidence>
<dbReference type="GO" id="GO:0008270">
    <property type="term" value="F:zinc ion binding"/>
    <property type="evidence" value="ECO:0007669"/>
    <property type="project" value="UniProtKB-KW"/>
</dbReference>